<dbReference type="EMBL" id="JBFXLU010000122">
    <property type="protein sequence ID" value="KAL2840313.1"/>
    <property type="molecule type" value="Genomic_DNA"/>
</dbReference>
<proteinExistence type="predicted"/>
<gene>
    <name evidence="2" type="ORF">BJY01DRAFT_250094</name>
</gene>
<dbReference type="Proteomes" id="UP001610446">
    <property type="component" value="Unassembled WGS sequence"/>
</dbReference>
<feature type="region of interest" description="Disordered" evidence="1">
    <location>
        <begin position="26"/>
        <end position="45"/>
    </location>
</feature>
<evidence type="ECO:0008006" key="4">
    <source>
        <dbReference type="Google" id="ProtNLM"/>
    </source>
</evidence>
<sequence length="98" mass="11082">MSAILPTAASALHAARTPTATLLHATAAAAQQAAKPTTSTKHQPWKAFWPLDPAKYTEAQREQMPWLTYKYDPALPNERPWRKWMLQNQSTVVRRGAW</sequence>
<evidence type="ECO:0000313" key="2">
    <source>
        <dbReference type="EMBL" id="KAL2840313.1"/>
    </source>
</evidence>
<evidence type="ECO:0000256" key="1">
    <source>
        <dbReference type="SAM" id="MobiDB-lite"/>
    </source>
</evidence>
<name>A0ABR4JMV7_9EURO</name>
<reference evidence="2 3" key="1">
    <citation type="submission" date="2024-07" db="EMBL/GenBank/DDBJ databases">
        <title>Section-level genome sequencing and comparative genomics of Aspergillus sections Usti and Cavernicolus.</title>
        <authorList>
            <consortium name="Lawrence Berkeley National Laboratory"/>
            <person name="Nybo J.L."/>
            <person name="Vesth T.C."/>
            <person name="Theobald S."/>
            <person name="Frisvad J.C."/>
            <person name="Larsen T.O."/>
            <person name="Kjaerboelling I."/>
            <person name="Rothschild-Mancinelli K."/>
            <person name="Lyhne E.K."/>
            <person name="Kogle M.E."/>
            <person name="Barry K."/>
            <person name="Clum A."/>
            <person name="Na H."/>
            <person name="Ledsgaard L."/>
            <person name="Lin J."/>
            <person name="Lipzen A."/>
            <person name="Kuo A."/>
            <person name="Riley R."/>
            <person name="Mondo S."/>
            <person name="Labutti K."/>
            <person name="Haridas S."/>
            <person name="Pangalinan J."/>
            <person name="Salamov A.A."/>
            <person name="Simmons B.A."/>
            <person name="Magnuson J.K."/>
            <person name="Chen J."/>
            <person name="Drula E."/>
            <person name="Henrissat B."/>
            <person name="Wiebenga A."/>
            <person name="Lubbers R.J."/>
            <person name="Gomes A.C."/>
            <person name="Makela M.R."/>
            <person name="Stajich J."/>
            <person name="Grigoriev I.V."/>
            <person name="Mortensen U.H."/>
            <person name="De Vries R.P."/>
            <person name="Baker S.E."/>
            <person name="Andersen M.R."/>
        </authorList>
    </citation>
    <scope>NUCLEOTIDE SEQUENCE [LARGE SCALE GENOMIC DNA]</scope>
    <source>
        <strain evidence="2 3">CBS 123904</strain>
    </source>
</reference>
<keyword evidence="3" id="KW-1185">Reference proteome</keyword>
<protein>
    <recommendedName>
        <fullName evidence="4">Cytochrome c oxidase subunit VIa-domain-containing protein</fullName>
    </recommendedName>
</protein>
<accession>A0ABR4JMV7</accession>
<evidence type="ECO:0000313" key="3">
    <source>
        <dbReference type="Proteomes" id="UP001610446"/>
    </source>
</evidence>
<organism evidence="2 3">
    <name type="scientific">Aspergillus pseudoustus</name>
    <dbReference type="NCBI Taxonomy" id="1810923"/>
    <lineage>
        <taxon>Eukaryota</taxon>
        <taxon>Fungi</taxon>
        <taxon>Dikarya</taxon>
        <taxon>Ascomycota</taxon>
        <taxon>Pezizomycotina</taxon>
        <taxon>Eurotiomycetes</taxon>
        <taxon>Eurotiomycetidae</taxon>
        <taxon>Eurotiales</taxon>
        <taxon>Aspergillaceae</taxon>
        <taxon>Aspergillus</taxon>
        <taxon>Aspergillus subgen. Nidulantes</taxon>
    </lineage>
</organism>
<feature type="compositionally biased region" description="Low complexity" evidence="1">
    <location>
        <begin position="26"/>
        <end position="41"/>
    </location>
</feature>
<comment type="caution">
    <text evidence="2">The sequence shown here is derived from an EMBL/GenBank/DDBJ whole genome shotgun (WGS) entry which is preliminary data.</text>
</comment>